<dbReference type="PIRSF" id="PIRSF030780">
    <property type="entry name" value="Md_memb_hyd_prd"/>
    <property type="match status" value="1"/>
</dbReference>
<feature type="transmembrane region" description="Helical" evidence="1">
    <location>
        <begin position="157"/>
        <end position="175"/>
    </location>
</feature>
<name>A0A0G0NF13_9BACT</name>
<dbReference type="InterPro" id="IPR016956">
    <property type="entry name" value="YdjM"/>
</dbReference>
<proteinExistence type="predicted"/>
<dbReference type="AlphaFoldDB" id="A0A0G0NF13"/>
<feature type="transmembrane region" description="Helical" evidence="1">
    <location>
        <begin position="109"/>
        <end position="128"/>
    </location>
</feature>
<dbReference type="PANTHER" id="PTHR35531:SF1">
    <property type="entry name" value="INNER MEMBRANE PROTEIN YBCI-RELATED"/>
    <property type="match status" value="1"/>
</dbReference>
<gene>
    <name evidence="2" type="ORF">US96_C0007G0019</name>
</gene>
<feature type="transmembrane region" description="Helical" evidence="1">
    <location>
        <begin position="28"/>
        <end position="46"/>
    </location>
</feature>
<dbReference type="Pfam" id="PF04307">
    <property type="entry name" value="YdjM"/>
    <property type="match status" value="1"/>
</dbReference>
<keyword evidence="1 2" id="KW-0812">Transmembrane</keyword>
<dbReference type="InterPro" id="IPR007404">
    <property type="entry name" value="YdjM-like"/>
</dbReference>
<dbReference type="EMBL" id="LBUZ01000007">
    <property type="protein sequence ID" value="KKQ75671.1"/>
    <property type="molecule type" value="Genomic_DNA"/>
</dbReference>
<organism evidence="2 3">
    <name type="scientific">Candidatus Woesebacteria bacterium GW2011_GWB1_38_5b</name>
    <dbReference type="NCBI Taxonomy" id="1618569"/>
    <lineage>
        <taxon>Bacteria</taxon>
        <taxon>Candidatus Woeseibacteriota</taxon>
    </lineage>
</organism>
<accession>A0A0G0NF13</accession>
<evidence type="ECO:0000256" key="1">
    <source>
        <dbReference type="SAM" id="Phobius"/>
    </source>
</evidence>
<keyword evidence="1" id="KW-1133">Transmembrane helix</keyword>
<dbReference type="Proteomes" id="UP000034181">
    <property type="component" value="Unassembled WGS sequence"/>
</dbReference>
<protein>
    <submittedName>
        <fullName evidence="2">Membrane protein containing DUF457, transmembrane</fullName>
    </submittedName>
</protein>
<feature type="transmembrane region" description="Helical" evidence="1">
    <location>
        <begin position="67"/>
        <end position="89"/>
    </location>
</feature>
<comment type="caution">
    <text evidence="2">The sequence shown here is derived from an EMBL/GenBank/DDBJ whole genome shotgun (WGS) entry which is preliminary data.</text>
</comment>
<dbReference type="PANTHER" id="PTHR35531">
    <property type="entry name" value="INNER MEMBRANE PROTEIN YBCI-RELATED"/>
    <property type="match status" value="1"/>
</dbReference>
<sequence length="191" mass="21265">MTARTHDTFALALLTTAAVYYPPANLNIPTLFGVLVGSVVGSLIPDMDQGSNRLWDMLPAGNTVGKIFRRLFLGHRTISHSLLGFYLFFKFFEFVLPKFLNTTVINTNLVFASIMIGIASHLIADALTKDGIPLFFPLSIKVGIPPIKAFRVKTDTWVEHFLVLPAVVGYLIWIINANQEVLKKLLNNLYS</sequence>
<keyword evidence="1" id="KW-0472">Membrane</keyword>
<reference evidence="2 3" key="1">
    <citation type="journal article" date="2015" name="Nature">
        <title>rRNA introns, odd ribosomes, and small enigmatic genomes across a large radiation of phyla.</title>
        <authorList>
            <person name="Brown C.T."/>
            <person name="Hug L.A."/>
            <person name="Thomas B.C."/>
            <person name="Sharon I."/>
            <person name="Castelle C.J."/>
            <person name="Singh A."/>
            <person name="Wilkins M.J."/>
            <person name="Williams K.H."/>
            <person name="Banfield J.F."/>
        </authorList>
    </citation>
    <scope>NUCLEOTIDE SEQUENCE [LARGE SCALE GENOMIC DNA]</scope>
</reference>
<evidence type="ECO:0000313" key="3">
    <source>
        <dbReference type="Proteomes" id="UP000034181"/>
    </source>
</evidence>
<evidence type="ECO:0000313" key="2">
    <source>
        <dbReference type="EMBL" id="KKQ75671.1"/>
    </source>
</evidence>